<evidence type="ECO:0000313" key="1">
    <source>
        <dbReference type="EMBL" id="JAH06344.1"/>
    </source>
</evidence>
<organism evidence="1">
    <name type="scientific">Anguilla anguilla</name>
    <name type="common">European freshwater eel</name>
    <name type="synonym">Muraena anguilla</name>
    <dbReference type="NCBI Taxonomy" id="7936"/>
    <lineage>
        <taxon>Eukaryota</taxon>
        <taxon>Metazoa</taxon>
        <taxon>Chordata</taxon>
        <taxon>Craniata</taxon>
        <taxon>Vertebrata</taxon>
        <taxon>Euteleostomi</taxon>
        <taxon>Actinopterygii</taxon>
        <taxon>Neopterygii</taxon>
        <taxon>Teleostei</taxon>
        <taxon>Anguilliformes</taxon>
        <taxon>Anguillidae</taxon>
        <taxon>Anguilla</taxon>
    </lineage>
</organism>
<reference evidence="1" key="2">
    <citation type="journal article" date="2015" name="Fish Shellfish Immunol.">
        <title>Early steps in the European eel (Anguilla anguilla)-Vibrio vulnificus interaction in the gills: Role of the RtxA13 toxin.</title>
        <authorList>
            <person name="Callol A."/>
            <person name="Pajuelo D."/>
            <person name="Ebbesson L."/>
            <person name="Teles M."/>
            <person name="MacKenzie S."/>
            <person name="Amaro C."/>
        </authorList>
    </citation>
    <scope>NUCLEOTIDE SEQUENCE</scope>
</reference>
<protein>
    <submittedName>
        <fullName evidence="1">Uncharacterized protein</fullName>
    </submittedName>
</protein>
<proteinExistence type="predicted"/>
<sequence>MNQHNLRHPLLRMHSDGCLRTSQQTGVWSSVS</sequence>
<dbReference type="AlphaFoldDB" id="A0A0E9PPC9"/>
<accession>A0A0E9PPC9</accession>
<dbReference type="EMBL" id="GBXM01102233">
    <property type="protein sequence ID" value="JAH06344.1"/>
    <property type="molecule type" value="Transcribed_RNA"/>
</dbReference>
<reference evidence="1" key="1">
    <citation type="submission" date="2014-11" db="EMBL/GenBank/DDBJ databases">
        <authorList>
            <person name="Amaro Gonzalez C."/>
        </authorList>
    </citation>
    <scope>NUCLEOTIDE SEQUENCE</scope>
</reference>
<name>A0A0E9PPC9_ANGAN</name>